<dbReference type="EMBL" id="GGEC01067361">
    <property type="protein sequence ID" value="MBX47845.1"/>
    <property type="molecule type" value="Transcribed_RNA"/>
</dbReference>
<organism evidence="1">
    <name type="scientific">Rhizophora mucronata</name>
    <name type="common">Asiatic mangrove</name>
    <dbReference type="NCBI Taxonomy" id="61149"/>
    <lineage>
        <taxon>Eukaryota</taxon>
        <taxon>Viridiplantae</taxon>
        <taxon>Streptophyta</taxon>
        <taxon>Embryophyta</taxon>
        <taxon>Tracheophyta</taxon>
        <taxon>Spermatophyta</taxon>
        <taxon>Magnoliopsida</taxon>
        <taxon>eudicotyledons</taxon>
        <taxon>Gunneridae</taxon>
        <taxon>Pentapetalae</taxon>
        <taxon>rosids</taxon>
        <taxon>fabids</taxon>
        <taxon>Malpighiales</taxon>
        <taxon>Rhizophoraceae</taxon>
        <taxon>Rhizophora</taxon>
    </lineage>
</organism>
<proteinExistence type="predicted"/>
<protein>
    <submittedName>
        <fullName evidence="1">Uncharacterized protein</fullName>
    </submittedName>
</protein>
<accession>A0A2P2NZC2</accession>
<sequence length="50" mass="6000">MVILQWKYQIFGWITSGSDFIVQHWRVLIFANAQMCTELYVFSCRSKLKI</sequence>
<reference evidence="1" key="1">
    <citation type="submission" date="2018-02" db="EMBL/GenBank/DDBJ databases">
        <title>Rhizophora mucronata_Transcriptome.</title>
        <authorList>
            <person name="Meera S.P."/>
            <person name="Sreeshan A."/>
            <person name="Augustine A."/>
        </authorList>
    </citation>
    <scope>NUCLEOTIDE SEQUENCE</scope>
    <source>
        <tissue evidence="1">Leaf</tissue>
    </source>
</reference>
<evidence type="ECO:0000313" key="1">
    <source>
        <dbReference type="EMBL" id="MBX47845.1"/>
    </source>
</evidence>
<name>A0A2P2NZC2_RHIMU</name>
<dbReference type="AlphaFoldDB" id="A0A2P2NZC2"/>